<protein>
    <submittedName>
        <fullName evidence="2">Uncharacterized protein</fullName>
    </submittedName>
</protein>
<evidence type="ECO:0000256" key="1">
    <source>
        <dbReference type="SAM" id="MobiDB-lite"/>
    </source>
</evidence>
<dbReference type="AlphaFoldDB" id="A0AA36NBF0"/>
<dbReference type="Gene3D" id="1.25.40.10">
    <property type="entry name" value="Tetratricopeptide repeat domain"/>
    <property type="match status" value="1"/>
</dbReference>
<dbReference type="InterPro" id="IPR029063">
    <property type="entry name" value="SAM-dependent_MTases_sf"/>
</dbReference>
<evidence type="ECO:0000313" key="2">
    <source>
        <dbReference type="EMBL" id="CAJ1397281.1"/>
    </source>
</evidence>
<name>A0AA36NBF0_9DINO</name>
<sequence>MQSCLTFKSAGLMALRRLCLARPQFQALRAARFQVRPRADGEPHLDIGSRFGQVLKAEQEGDMKEMVASAKEVIQLGKALLDRSSDQSTGSLEQADVRQKMGLAHFKLGHVHDKHEHLGEEGHFQKGLEYLKEAAQERGNLQDWFNLMSIAACAGDAIQSQAAFEQLEGLFAKSEEEFLPWPQVLQYHVCALRDGQCYGAAFGQVERMRQIYQQLGITDTHFLYIRGVPFFSTFLELAETVIKPLPDVEWNAWLDELAKHVDDEGKQSIEEEAEKSPGRSSLGRGPILELGMGTGKVAMQLFLSTGRDVFGVELAPSRAALGFEALKRLQQAAPRFQAEVESPGDSSSDSSARLWDAVAEASLEFSCGSLLDTAPERLQGATAVVLEVCLPLELQKAACQLLQALPVGCPVVSYSALGGLVPQCRLRPRHGGIHLAASWRPDGHLFAFYTADSTGGLGAEESDGLESLKGLGCPSRARRLRYTDDVLPDPQSSYPWERGDRVLVGYSWLPFPDLGDPDDADAGGLDGVTWMGAFVAHVHSDCFVNVCYEDDGTIEERVHPDRLRLPKGQRQNVGVNGESSVEMLRRNPSAFKGRAAGPLERKQRQVVRLYGQLDVSASAGKVDLANQHHLRILQMDPYFTTDGITSQLLWNTLAKAYGERSKSEINEDIFRRLLEAGGLPRWLRHWREVHGTDPEAGDPYLVSCLHVLQQNTRAAFELGRRYLEQSLLSAGSAEQQRWRFEQLLEVLVSCDRHLVPYQEVWEIVQQLLLGSPDLKPEEAYELTLEAFQAAGDLQGVQESRSRLARSQEESPAQVVPRITNFTEALQALGVPFSEPTATPSRSRELFRYVRKKRRQAIWRDPFSPQTPEESPAEPQAEVNASAVEAGLFQLLASGAPFREVKLKLKEAVQKDVKLDLAVWTSVTATFAASADRTALEETHQLFQAAKLPLTSRDDFHRAMGIAAEAGDWELVADLFHRMGSKGFPAEEDSYSMIFKACSRGSGHSRKTAAIRYFSAMLLNNIQPQRSTLDAVDQVVGKVQRMKLLEAWQELSKPMQRGEGWLGITSFASVH</sequence>
<keyword evidence="3" id="KW-1185">Reference proteome</keyword>
<dbReference type="Proteomes" id="UP001178507">
    <property type="component" value="Unassembled WGS sequence"/>
</dbReference>
<feature type="compositionally biased region" description="Basic and acidic residues" evidence="1">
    <location>
        <begin position="265"/>
        <end position="277"/>
    </location>
</feature>
<feature type="region of interest" description="Disordered" evidence="1">
    <location>
        <begin position="265"/>
        <end position="286"/>
    </location>
</feature>
<dbReference type="SUPFAM" id="SSF53335">
    <property type="entry name" value="S-adenosyl-L-methionine-dependent methyltransferases"/>
    <property type="match status" value="1"/>
</dbReference>
<accession>A0AA36NBF0</accession>
<reference evidence="2" key="1">
    <citation type="submission" date="2023-08" db="EMBL/GenBank/DDBJ databases">
        <authorList>
            <person name="Chen Y."/>
            <person name="Shah S."/>
            <person name="Dougan E. K."/>
            <person name="Thang M."/>
            <person name="Chan C."/>
        </authorList>
    </citation>
    <scope>NUCLEOTIDE SEQUENCE</scope>
</reference>
<evidence type="ECO:0000313" key="3">
    <source>
        <dbReference type="Proteomes" id="UP001178507"/>
    </source>
</evidence>
<dbReference type="InterPro" id="IPR011990">
    <property type="entry name" value="TPR-like_helical_dom_sf"/>
</dbReference>
<dbReference type="EMBL" id="CAUJNA010003261">
    <property type="protein sequence ID" value="CAJ1397281.1"/>
    <property type="molecule type" value="Genomic_DNA"/>
</dbReference>
<dbReference type="Gene3D" id="3.40.50.150">
    <property type="entry name" value="Vaccinia Virus protein VP39"/>
    <property type="match status" value="1"/>
</dbReference>
<organism evidence="2 3">
    <name type="scientific">Effrenium voratum</name>
    <dbReference type="NCBI Taxonomy" id="2562239"/>
    <lineage>
        <taxon>Eukaryota</taxon>
        <taxon>Sar</taxon>
        <taxon>Alveolata</taxon>
        <taxon>Dinophyceae</taxon>
        <taxon>Suessiales</taxon>
        <taxon>Symbiodiniaceae</taxon>
        <taxon>Effrenium</taxon>
    </lineage>
</organism>
<proteinExistence type="predicted"/>
<comment type="caution">
    <text evidence="2">The sequence shown here is derived from an EMBL/GenBank/DDBJ whole genome shotgun (WGS) entry which is preliminary data.</text>
</comment>
<gene>
    <name evidence="2" type="ORF">EVOR1521_LOCUS21330</name>
</gene>